<dbReference type="InterPro" id="IPR001173">
    <property type="entry name" value="Glyco_trans_2-like"/>
</dbReference>
<evidence type="ECO:0000259" key="2">
    <source>
        <dbReference type="Pfam" id="PF00535"/>
    </source>
</evidence>
<evidence type="ECO:0000313" key="3">
    <source>
        <dbReference type="EMBL" id="RJY09460.1"/>
    </source>
</evidence>
<evidence type="ECO:0000313" key="4">
    <source>
        <dbReference type="Proteomes" id="UP000285232"/>
    </source>
</evidence>
<proteinExistence type="predicted"/>
<dbReference type="Proteomes" id="UP000285232">
    <property type="component" value="Unassembled WGS sequence"/>
</dbReference>
<keyword evidence="4" id="KW-1185">Reference proteome</keyword>
<feature type="domain" description="Glycosyltransferase 2-like" evidence="2">
    <location>
        <begin position="25"/>
        <end position="199"/>
    </location>
</feature>
<name>A0A419RUK9_9SPHN</name>
<dbReference type="AlphaFoldDB" id="A0A419RUK9"/>
<accession>A0A419RUK9</accession>
<dbReference type="InterPro" id="IPR029044">
    <property type="entry name" value="Nucleotide-diphossugar_trans"/>
</dbReference>
<keyword evidence="3" id="KW-0808">Transferase</keyword>
<protein>
    <submittedName>
        <fullName evidence="3">Glycosyltransferase family 2 protein</fullName>
    </submittedName>
</protein>
<evidence type="ECO:0000256" key="1">
    <source>
        <dbReference type="SAM" id="Phobius"/>
    </source>
</evidence>
<keyword evidence="1" id="KW-0472">Membrane</keyword>
<keyword evidence="1" id="KW-1133">Transmembrane helix</keyword>
<dbReference type="GO" id="GO:0016740">
    <property type="term" value="F:transferase activity"/>
    <property type="evidence" value="ECO:0007669"/>
    <property type="project" value="UniProtKB-KW"/>
</dbReference>
<dbReference type="OrthoDB" id="9771846at2"/>
<dbReference type="CDD" id="cd04186">
    <property type="entry name" value="GT_2_like_c"/>
    <property type="match status" value="1"/>
</dbReference>
<comment type="caution">
    <text evidence="3">The sequence shown here is derived from an EMBL/GenBank/DDBJ whole genome shotgun (WGS) entry which is preliminary data.</text>
</comment>
<dbReference type="PANTHER" id="PTHR43179">
    <property type="entry name" value="RHAMNOSYLTRANSFERASE WBBL"/>
    <property type="match status" value="1"/>
</dbReference>
<dbReference type="PANTHER" id="PTHR43179:SF7">
    <property type="entry name" value="RHAMNOSYLTRANSFERASE WBBL"/>
    <property type="match status" value="1"/>
</dbReference>
<sequence>MTGEATDSRGGSAVPKVDHDKPDISVFVVGYNSSGFIEECIDALNAACAAHTFEILLIDNGDLSTEALVRERFPYVSIVESRGNIGFAAANNVLAGRARADLYFLLNPDLFLAPKAIDILIEAARDRPSISAFGGVSFDPAGKADTGNNLSIPSLGGHFRYAIGHAGASSREGTSFAADMVVPVLMGGMALIRKSAWKEVDGFDERYFLYCEEVDLFFRLSEGGHAFMRIAAAKAVHYAGHGRALSTRRQLFRISGIMEFARHHWAAPAVFLSAILIWTGAAIRVGIGLLFGRRNARWLAVGKANRVIAGKPWLWWRGYHPKKGLLAKLSLHR</sequence>
<reference evidence="3 4" key="1">
    <citation type="journal article" date="2017" name="Int. J. Syst. Evol. Microbiol.">
        <title>Erythrobacter aquimixticola sp. nov., isolated from the junction between the ocean and a freshwater spring.</title>
        <authorList>
            <person name="Park S."/>
            <person name="Jung Y.T."/>
            <person name="Choi S.J."/>
            <person name="Yoon J.H."/>
        </authorList>
    </citation>
    <scope>NUCLEOTIDE SEQUENCE [LARGE SCALE GENOMIC DNA]</scope>
    <source>
        <strain evidence="3 4">JSSK-14</strain>
    </source>
</reference>
<dbReference type="EMBL" id="RAHX01000001">
    <property type="protein sequence ID" value="RJY09460.1"/>
    <property type="molecule type" value="Genomic_DNA"/>
</dbReference>
<dbReference type="Pfam" id="PF00535">
    <property type="entry name" value="Glycos_transf_2"/>
    <property type="match status" value="1"/>
</dbReference>
<dbReference type="RefSeq" id="WP_120048469.1">
    <property type="nucleotide sequence ID" value="NZ_RAHX01000001.1"/>
</dbReference>
<gene>
    <name evidence="3" type="ORF">D6201_08915</name>
</gene>
<keyword evidence="1" id="KW-0812">Transmembrane</keyword>
<dbReference type="Gene3D" id="3.90.550.10">
    <property type="entry name" value="Spore Coat Polysaccharide Biosynthesis Protein SpsA, Chain A"/>
    <property type="match status" value="1"/>
</dbReference>
<organism evidence="3 4">
    <name type="scientific">Aurantiacibacter aquimixticola</name>
    <dbReference type="NCBI Taxonomy" id="1958945"/>
    <lineage>
        <taxon>Bacteria</taxon>
        <taxon>Pseudomonadati</taxon>
        <taxon>Pseudomonadota</taxon>
        <taxon>Alphaproteobacteria</taxon>
        <taxon>Sphingomonadales</taxon>
        <taxon>Erythrobacteraceae</taxon>
        <taxon>Aurantiacibacter</taxon>
    </lineage>
</organism>
<dbReference type="SUPFAM" id="SSF53448">
    <property type="entry name" value="Nucleotide-diphospho-sugar transferases"/>
    <property type="match status" value="1"/>
</dbReference>
<feature type="transmembrane region" description="Helical" evidence="1">
    <location>
        <begin position="265"/>
        <end position="291"/>
    </location>
</feature>